<evidence type="ECO:0008006" key="4">
    <source>
        <dbReference type="Google" id="ProtNLM"/>
    </source>
</evidence>
<reference evidence="2 3" key="1">
    <citation type="submission" date="2021-07" db="EMBL/GenBank/DDBJ databases">
        <title>Paenibacillus radiodurans sp. nov., isolated from the southeastern edge of Tengger Desert.</title>
        <authorList>
            <person name="Zhang G."/>
        </authorList>
    </citation>
    <scope>NUCLEOTIDE SEQUENCE [LARGE SCALE GENOMIC DNA]</scope>
    <source>
        <strain evidence="2 3">CCM 7311</strain>
    </source>
</reference>
<accession>A0ABS7CGC4</accession>
<evidence type="ECO:0000256" key="1">
    <source>
        <dbReference type="SAM" id="SignalP"/>
    </source>
</evidence>
<feature type="chain" id="PRO_5047173526" description="DUF5667 domain-containing protein" evidence="1">
    <location>
        <begin position="28"/>
        <end position="200"/>
    </location>
</feature>
<evidence type="ECO:0000313" key="2">
    <source>
        <dbReference type="EMBL" id="MBW7459983.1"/>
    </source>
</evidence>
<gene>
    <name evidence="2" type="ORF">K0U00_38575</name>
</gene>
<dbReference type="EMBL" id="JAHZIK010001947">
    <property type="protein sequence ID" value="MBW7459983.1"/>
    <property type="molecule type" value="Genomic_DNA"/>
</dbReference>
<keyword evidence="1" id="KW-0732">Signal</keyword>
<evidence type="ECO:0000313" key="3">
    <source>
        <dbReference type="Proteomes" id="UP001519887"/>
    </source>
</evidence>
<organism evidence="2 3">
    <name type="scientific">Paenibacillus sepulcri</name>
    <dbReference type="NCBI Taxonomy" id="359917"/>
    <lineage>
        <taxon>Bacteria</taxon>
        <taxon>Bacillati</taxon>
        <taxon>Bacillota</taxon>
        <taxon>Bacilli</taxon>
        <taxon>Bacillales</taxon>
        <taxon>Paenibacillaceae</taxon>
        <taxon>Paenibacillus</taxon>
    </lineage>
</organism>
<feature type="non-terminal residue" evidence="2">
    <location>
        <position position="200"/>
    </location>
</feature>
<feature type="signal peptide" evidence="1">
    <location>
        <begin position="1"/>
        <end position="27"/>
    </location>
</feature>
<protein>
    <recommendedName>
        <fullName evidence="4">DUF5667 domain-containing protein</fullName>
    </recommendedName>
</protein>
<dbReference type="Proteomes" id="UP001519887">
    <property type="component" value="Unassembled WGS sequence"/>
</dbReference>
<name>A0ABS7CGC4_9BACL</name>
<sequence length="200" mass="21978">MRTISFTITAMLAVVIIFALTPASVRAYSYGDANTEDVAETFKLVVADLTVSPVDWKGVEDAHKARRSEIASHFGEEVVAELDADIASRDAELLTANYKALLVMNLDRRFESVIQSIDEYTQAKLLLAKAKATFEVLKPYAEAKLTKEQTDGITDDFQKALDAIGNPGLFGVGQLEADPEALKTTVNRIYDILVPLFPYS</sequence>
<comment type="caution">
    <text evidence="2">The sequence shown here is derived from an EMBL/GenBank/DDBJ whole genome shotgun (WGS) entry which is preliminary data.</text>
</comment>
<keyword evidence="3" id="KW-1185">Reference proteome</keyword>
<proteinExistence type="predicted"/>